<evidence type="ECO:0000256" key="5">
    <source>
        <dbReference type="ARBA" id="ARBA00022776"/>
    </source>
</evidence>
<evidence type="ECO:0000256" key="2">
    <source>
        <dbReference type="ARBA" id="ARBA00009549"/>
    </source>
</evidence>
<dbReference type="Pfam" id="PF12348">
    <property type="entry name" value="CLASP_N"/>
    <property type="match status" value="1"/>
</dbReference>
<dbReference type="PANTHER" id="PTHR21567:SF60">
    <property type="entry name" value="CLASP N-TERMINAL DOMAIN-CONTAINING PROTEIN"/>
    <property type="match status" value="1"/>
</dbReference>
<evidence type="ECO:0000259" key="7">
    <source>
        <dbReference type="Pfam" id="PF12348"/>
    </source>
</evidence>
<evidence type="ECO:0000313" key="8">
    <source>
        <dbReference type="EMBL" id="KAI8578178.1"/>
    </source>
</evidence>
<feature type="region of interest" description="Disordered" evidence="6">
    <location>
        <begin position="225"/>
        <end position="326"/>
    </location>
</feature>
<dbReference type="RefSeq" id="XP_051443182.1">
    <property type="nucleotide sequence ID" value="XM_051593839.1"/>
</dbReference>
<feature type="domain" description="CLASP N-terminal" evidence="7">
    <location>
        <begin position="2"/>
        <end position="180"/>
    </location>
</feature>
<feature type="region of interest" description="Disordered" evidence="6">
    <location>
        <begin position="338"/>
        <end position="397"/>
    </location>
</feature>
<dbReference type="Proteomes" id="UP001206595">
    <property type="component" value="Unassembled WGS sequence"/>
</dbReference>
<dbReference type="AlphaFoldDB" id="A0AAD5HDH1"/>
<dbReference type="InterPro" id="IPR024395">
    <property type="entry name" value="CLASP_N_dom"/>
</dbReference>
<dbReference type="GO" id="GO:0005881">
    <property type="term" value="C:cytoplasmic microtubule"/>
    <property type="evidence" value="ECO:0007669"/>
    <property type="project" value="TreeGrafter"/>
</dbReference>
<dbReference type="GO" id="GO:0090307">
    <property type="term" value="P:mitotic spindle assembly"/>
    <property type="evidence" value="ECO:0007669"/>
    <property type="project" value="TreeGrafter"/>
</dbReference>
<keyword evidence="3" id="KW-0132">Cell division</keyword>
<reference evidence="8" key="1">
    <citation type="submission" date="2021-06" db="EMBL/GenBank/DDBJ databases">
        <authorList>
            <consortium name="DOE Joint Genome Institute"/>
            <person name="Mondo S.J."/>
            <person name="Amses K.R."/>
            <person name="Simmons D.R."/>
            <person name="Longcore J.E."/>
            <person name="Seto K."/>
            <person name="Alves G.H."/>
            <person name="Bonds A.E."/>
            <person name="Quandt C.A."/>
            <person name="Davis W.J."/>
            <person name="Chang Y."/>
            <person name="Letcher P.M."/>
            <person name="Powell M.J."/>
            <person name="Kuo A."/>
            <person name="Labutti K."/>
            <person name="Pangilinan J."/>
            <person name="Andreopoulos W."/>
            <person name="Tritt A."/>
            <person name="Riley R."/>
            <person name="Hundley H."/>
            <person name="Johnson J."/>
            <person name="Lipzen A."/>
            <person name="Barry K."/>
            <person name="Berbee M.L."/>
            <person name="Buchler N.E."/>
            <person name="Grigoriev I.V."/>
            <person name="Spatafora J.W."/>
            <person name="Stajich J.E."/>
            <person name="James T.Y."/>
        </authorList>
    </citation>
    <scope>NUCLEOTIDE SEQUENCE</scope>
    <source>
        <strain evidence="8">AG</strain>
    </source>
</reference>
<dbReference type="GO" id="GO:0008017">
    <property type="term" value="F:microtubule binding"/>
    <property type="evidence" value="ECO:0007669"/>
    <property type="project" value="TreeGrafter"/>
</dbReference>
<evidence type="ECO:0000256" key="1">
    <source>
        <dbReference type="ARBA" id="ARBA00004186"/>
    </source>
</evidence>
<evidence type="ECO:0000256" key="4">
    <source>
        <dbReference type="ARBA" id="ARBA00022701"/>
    </source>
</evidence>
<comment type="subcellular location">
    <subcellularLocation>
        <location evidence="1">Cytoplasm</location>
        <location evidence="1">Cytoskeleton</location>
        <location evidence="1">Spindle</location>
    </subcellularLocation>
</comment>
<dbReference type="GO" id="GO:1990023">
    <property type="term" value="C:mitotic spindle midzone"/>
    <property type="evidence" value="ECO:0007669"/>
    <property type="project" value="TreeGrafter"/>
</dbReference>
<evidence type="ECO:0000313" key="9">
    <source>
        <dbReference type="Proteomes" id="UP001206595"/>
    </source>
</evidence>
<keyword evidence="9" id="KW-1185">Reference proteome</keyword>
<dbReference type="GeneID" id="75919181"/>
<dbReference type="GO" id="GO:0005876">
    <property type="term" value="C:spindle microtubule"/>
    <property type="evidence" value="ECO:0007669"/>
    <property type="project" value="TreeGrafter"/>
</dbReference>
<dbReference type="SUPFAM" id="SSF48371">
    <property type="entry name" value="ARM repeat"/>
    <property type="match status" value="1"/>
</dbReference>
<evidence type="ECO:0000256" key="3">
    <source>
        <dbReference type="ARBA" id="ARBA00022618"/>
    </source>
</evidence>
<gene>
    <name evidence="8" type="ORF">K450DRAFT_89829</name>
</gene>
<reference evidence="8" key="2">
    <citation type="journal article" date="2022" name="Proc. Natl. Acad. Sci. U.S.A.">
        <title>Diploid-dominant life cycles characterize the early evolution of Fungi.</title>
        <authorList>
            <person name="Amses K.R."/>
            <person name="Simmons D.R."/>
            <person name="Longcore J.E."/>
            <person name="Mondo S.J."/>
            <person name="Seto K."/>
            <person name="Jeronimo G.H."/>
            <person name="Bonds A.E."/>
            <person name="Quandt C.A."/>
            <person name="Davis W.J."/>
            <person name="Chang Y."/>
            <person name="Federici B.A."/>
            <person name="Kuo A."/>
            <person name="LaButti K."/>
            <person name="Pangilinan J."/>
            <person name="Andreopoulos W."/>
            <person name="Tritt A."/>
            <person name="Riley R."/>
            <person name="Hundley H."/>
            <person name="Johnson J."/>
            <person name="Lipzen A."/>
            <person name="Barry K."/>
            <person name="Lang B.F."/>
            <person name="Cuomo C.A."/>
            <person name="Buchler N.E."/>
            <person name="Grigoriev I.V."/>
            <person name="Spatafora J.W."/>
            <person name="Stajich J.E."/>
            <person name="James T.Y."/>
        </authorList>
    </citation>
    <scope>NUCLEOTIDE SEQUENCE</scope>
    <source>
        <strain evidence="8">AG</strain>
    </source>
</reference>
<organism evidence="8 9">
    <name type="scientific">Umbelopsis ramanniana AG</name>
    <dbReference type="NCBI Taxonomy" id="1314678"/>
    <lineage>
        <taxon>Eukaryota</taxon>
        <taxon>Fungi</taxon>
        <taxon>Fungi incertae sedis</taxon>
        <taxon>Mucoromycota</taxon>
        <taxon>Mucoromycotina</taxon>
        <taxon>Umbelopsidomycetes</taxon>
        <taxon>Umbelopsidales</taxon>
        <taxon>Umbelopsidaceae</taxon>
        <taxon>Umbelopsis</taxon>
    </lineage>
</organism>
<protein>
    <recommendedName>
        <fullName evidence="7">CLASP N-terminal domain-containing protein</fullName>
    </recommendedName>
</protein>
<dbReference type="InterPro" id="IPR016024">
    <property type="entry name" value="ARM-type_fold"/>
</dbReference>
<dbReference type="EMBL" id="MU620932">
    <property type="protein sequence ID" value="KAI8578178.1"/>
    <property type="molecule type" value="Genomic_DNA"/>
</dbReference>
<feature type="compositionally biased region" description="Polar residues" evidence="6">
    <location>
        <begin position="296"/>
        <end position="308"/>
    </location>
</feature>
<dbReference type="Gene3D" id="1.25.10.10">
    <property type="entry name" value="Leucine-rich Repeat Variant"/>
    <property type="match status" value="1"/>
</dbReference>
<dbReference type="PANTHER" id="PTHR21567">
    <property type="entry name" value="CLASP"/>
    <property type="match status" value="1"/>
</dbReference>
<feature type="compositionally biased region" description="Low complexity" evidence="6">
    <location>
        <begin position="345"/>
        <end position="378"/>
    </location>
</feature>
<keyword evidence="5" id="KW-0498">Mitosis</keyword>
<evidence type="ECO:0000256" key="6">
    <source>
        <dbReference type="SAM" id="MobiDB-lite"/>
    </source>
</evidence>
<keyword evidence="5" id="KW-0131">Cell cycle</keyword>
<comment type="similarity">
    <text evidence="2">Belongs to the CLASP family.</text>
</comment>
<keyword evidence="4" id="KW-0493">Microtubule</keyword>
<name>A0AAD5HDH1_UMBRA</name>
<dbReference type="GO" id="GO:0005815">
    <property type="term" value="C:microtubule organizing center"/>
    <property type="evidence" value="ECO:0007669"/>
    <property type="project" value="TreeGrafter"/>
</dbReference>
<dbReference type="InterPro" id="IPR011989">
    <property type="entry name" value="ARM-like"/>
</dbReference>
<sequence length="397" mass="43631">MENFIPAIKTLKEPIVKSLLTERSRLSGTTTDLLEQLAIHLKRSFEPFNDGILPHIMKLFTRSNKLFVSRSIKCVSVIIQHAKIPRAIPQFCKAITKPDPNKQMRMGAAQCLTSSIEFNASSDLEHHLEIIENAIRVGAMDPAPEVREVVRKCFEMYKKQLPEPSIIFIASLPANIRKYLKIAGKGESNLRVGNIPPSHRPTVISAKSSSFGDVRRLAISKNAIPGKALHRAHSHPPSETKSLLEAPVPKRQASYHIPNGSSKPPATKRLRTDQSRLARPVTSQTAHSDTAIPGPNVTTDSTPPTRQGTPSSVTETTPPPTLESPIDDLLLVKNENGDTKHKDQQSSSQPISSTPPISARPPSSFRRSRSSLLSSARRSLGDPVRPVKSYQLGHGKF</sequence>
<proteinExistence type="inferred from homology"/>
<accession>A0AAD5HDH1</accession>
<comment type="caution">
    <text evidence="8">The sequence shown here is derived from an EMBL/GenBank/DDBJ whole genome shotgun (WGS) entry which is preliminary data.</text>
</comment>
<dbReference type="GO" id="GO:0051301">
    <property type="term" value="P:cell division"/>
    <property type="evidence" value="ECO:0007669"/>
    <property type="project" value="UniProtKB-KW"/>
</dbReference>